<dbReference type="InterPro" id="IPR029066">
    <property type="entry name" value="PLP-binding_barrel"/>
</dbReference>
<evidence type="ECO:0000313" key="7">
    <source>
        <dbReference type="EMBL" id="MBU3844037.1"/>
    </source>
</evidence>
<dbReference type="PANTHER" id="PTHR10146">
    <property type="entry name" value="PROLINE SYNTHETASE CO-TRANSCRIBED BACTERIAL HOMOLOG PROTEIN"/>
    <property type="match status" value="1"/>
</dbReference>
<evidence type="ECO:0000256" key="3">
    <source>
        <dbReference type="PIRSR" id="PIRSR004848-1"/>
    </source>
</evidence>
<dbReference type="AlphaFoldDB" id="A0A948TFW3"/>
<protein>
    <recommendedName>
        <fullName evidence="2">Pyridoxal phosphate homeostasis protein</fullName>
        <shortName evidence="2">PLP homeostasis protein</shortName>
    </recommendedName>
</protein>
<proteinExistence type="inferred from homology"/>
<evidence type="ECO:0000259" key="6">
    <source>
        <dbReference type="Pfam" id="PF01168"/>
    </source>
</evidence>
<evidence type="ECO:0000256" key="4">
    <source>
        <dbReference type="RuleBase" id="RU004514"/>
    </source>
</evidence>
<organism evidence="7 8">
    <name type="scientific">Candidatus Anaerobiospirillum pullicola</name>
    <dbReference type="NCBI Taxonomy" id="2838451"/>
    <lineage>
        <taxon>Bacteria</taxon>
        <taxon>Pseudomonadati</taxon>
        <taxon>Pseudomonadota</taxon>
        <taxon>Gammaproteobacteria</taxon>
        <taxon>Aeromonadales</taxon>
        <taxon>Succinivibrionaceae</taxon>
        <taxon>Anaerobiospirillum</taxon>
    </lineage>
</organism>
<dbReference type="InterPro" id="IPR001608">
    <property type="entry name" value="Ala_racemase_N"/>
</dbReference>
<evidence type="ECO:0000256" key="5">
    <source>
        <dbReference type="SAM" id="Coils"/>
    </source>
</evidence>
<dbReference type="GO" id="GO:0030170">
    <property type="term" value="F:pyridoxal phosphate binding"/>
    <property type="evidence" value="ECO:0007669"/>
    <property type="project" value="UniProtKB-UniRule"/>
</dbReference>
<feature type="coiled-coil region" evidence="5">
    <location>
        <begin position="174"/>
        <end position="201"/>
    </location>
</feature>
<dbReference type="Pfam" id="PF01168">
    <property type="entry name" value="Ala_racemase_N"/>
    <property type="match status" value="1"/>
</dbReference>
<gene>
    <name evidence="7" type="ORF">H9847_04085</name>
</gene>
<dbReference type="Proteomes" id="UP000733611">
    <property type="component" value="Unassembled WGS sequence"/>
</dbReference>
<reference evidence="7" key="1">
    <citation type="journal article" date="2021" name="PeerJ">
        <title>Extensive microbial diversity within the chicken gut microbiome revealed by metagenomics and culture.</title>
        <authorList>
            <person name="Gilroy R."/>
            <person name="Ravi A."/>
            <person name="Getino M."/>
            <person name="Pursley I."/>
            <person name="Horton D.L."/>
            <person name="Alikhan N.F."/>
            <person name="Baker D."/>
            <person name="Gharbi K."/>
            <person name="Hall N."/>
            <person name="Watson M."/>
            <person name="Adriaenssens E.M."/>
            <person name="Foster-Nyarko E."/>
            <person name="Jarju S."/>
            <person name="Secka A."/>
            <person name="Antonio M."/>
            <person name="Oren A."/>
            <person name="Chaudhuri R.R."/>
            <person name="La Ragione R."/>
            <person name="Hildebrand F."/>
            <person name="Pallen M.J."/>
        </authorList>
    </citation>
    <scope>NUCLEOTIDE SEQUENCE</scope>
    <source>
        <strain evidence="7">378</strain>
    </source>
</reference>
<comment type="caution">
    <text evidence="7">The sequence shown here is derived from an EMBL/GenBank/DDBJ whole genome shotgun (WGS) entry which is preliminary data.</text>
</comment>
<dbReference type="SUPFAM" id="SSF51419">
    <property type="entry name" value="PLP-binding barrel"/>
    <property type="match status" value="1"/>
</dbReference>
<dbReference type="PIRSF" id="PIRSF004848">
    <property type="entry name" value="YBL036c_PLPDEIII"/>
    <property type="match status" value="1"/>
</dbReference>
<accession>A0A948TFW3</accession>
<feature type="domain" description="Alanine racemase N-terminal" evidence="6">
    <location>
        <begin position="25"/>
        <end position="230"/>
    </location>
</feature>
<dbReference type="FunFam" id="3.20.20.10:FF:000018">
    <property type="entry name" value="Pyridoxal phosphate homeostasis protein"/>
    <property type="match status" value="1"/>
</dbReference>
<dbReference type="Gene3D" id="3.20.20.10">
    <property type="entry name" value="Alanine racemase"/>
    <property type="match status" value="1"/>
</dbReference>
<reference evidence="7" key="2">
    <citation type="submission" date="2021-04" db="EMBL/GenBank/DDBJ databases">
        <authorList>
            <person name="Gilroy R."/>
        </authorList>
    </citation>
    <scope>NUCLEOTIDE SEQUENCE</scope>
    <source>
        <strain evidence="7">378</strain>
    </source>
</reference>
<evidence type="ECO:0000256" key="2">
    <source>
        <dbReference type="HAMAP-Rule" id="MF_02087"/>
    </source>
</evidence>
<dbReference type="HAMAP" id="MF_02087">
    <property type="entry name" value="PLP_homeostasis"/>
    <property type="match status" value="1"/>
</dbReference>
<dbReference type="EMBL" id="JAHLFE010000077">
    <property type="protein sequence ID" value="MBU3844037.1"/>
    <property type="molecule type" value="Genomic_DNA"/>
</dbReference>
<comment type="function">
    <text evidence="2">Pyridoxal 5'-phosphate (PLP)-binding protein, which is involved in PLP homeostasis.</text>
</comment>
<dbReference type="PANTHER" id="PTHR10146:SF14">
    <property type="entry name" value="PYRIDOXAL PHOSPHATE HOMEOSTASIS PROTEIN"/>
    <property type="match status" value="1"/>
</dbReference>
<dbReference type="CDD" id="cd06824">
    <property type="entry name" value="PLPDE_III_Yggs_like"/>
    <property type="match status" value="1"/>
</dbReference>
<dbReference type="NCBIfam" id="TIGR00044">
    <property type="entry name" value="YggS family pyridoxal phosphate-dependent enzyme"/>
    <property type="match status" value="1"/>
</dbReference>
<comment type="similarity">
    <text evidence="2 4">Belongs to the pyridoxal phosphate-binding protein YggS/PROSC family.</text>
</comment>
<sequence>MQNIISENLAQVHAQMKAACDLCSRTPESVHLLCVSKTKPISMIKDAYAAGERHFGESYALEAVDKIAALKAEGFNDIVWHFIGPIQSNKTKHIAAHFDVVESVDRLKIIERLNDQRPDECGPLKIMLQVNISHEEQKQGCEEEELPQLLASASSLPKLTVIGLMGVARIDASHEELLASFNRLRELKERYNTQYPELQELSMGMTHDLEEAIAAGSTEVRIGTAIFGEREYHHKA</sequence>
<dbReference type="InterPro" id="IPR011078">
    <property type="entry name" value="PyrdxlP_homeostasis"/>
</dbReference>
<keyword evidence="5" id="KW-0175">Coiled coil</keyword>
<evidence type="ECO:0000256" key="1">
    <source>
        <dbReference type="ARBA" id="ARBA00022898"/>
    </source>
</evidence>
<feature type="modified residue" description="N6-(pyridoxal phosphate)lysine" evidence="2 3">
    <location>
        <position position="37"/>
    </location>
</feature>
<evidence type="ECO:0000313" key="8">
    <source>
        <dbReference type="Proteomes" id="UP000733611"/>
    </source>
</evidence>
<dbReference type="PROSITE" id="PS01211">
    <property type="entry name" value="UPF0001"/>
    <property type="match status" value="1"/>
</dbReference>
<name>A0A948TFW3_9GAMM</name>
<comment type="cofactor">
    <cofactor evidence="3">
        <name>pyridoxal 5'-phosphate</name>
        <dbReference type="ChEBI" id="CHEBI:597326"/>
    </cofactor>
</comment>
<keyword evidence="1 2" id="KW-0663">Pyridoxal phosphate</keyword>